<dbReference type="GO" id="GO:0046983">
    <property type="term" value="F:protein dimerization activity"/>
    <property type="evidence" value="ECO:0007669"/>
    <property type="project" value="InterPro"/>
</dbReference>
<keyword evidence="2" id="KW-0479">Metal-binding</keyword>
<dbReference type="InterPro" id="IPR012337">
    <property type="entry name" value="RNaseH-like_sf"/>
</dbReference>
<name>A0A6G1C7C6_9ORYZ</name>
<proteinExistence type="predicted"/>
<comment type="caution">
    <text evidence="10">The sequence shown here is derived from an EMBL/GenBank/DDBJ whole genome shotgun (WGS) entry which is preliminary data.</text>
</comment>
<keyword evidence="6" id="KW-0539">Nucleus</keyword>
<dbReference type="PANTHER" id="PTHR32166:SF88">
    <property type="entry name" value="HAT TRANSPOSON SUPERFAMILY"/>
    <property type="match status" value="1"/>
</dbReference>
<dbReference type="GO" id="GO:0008270">
    <property type="term" value="F:zinc ion binding"/>
    <property type="evidence" value="ECO:0007669"/>
    <property type="project" value="UniProtKB-KW"/>
</dbReference>
<dbReference type="InterPro" id="IPR003656">
    <property type="entry name" value="Znf_BED"/>
</dbReference>
<sequence>MDSLSTLESEPLAMPVEQLQSREDSYTAEAEQGSRSQQKNRGKSDPAWDHCVEIVPKDKSKTGKPKLRCFYCQEVFQGGGIHQFKRHLAGVKGDVKSCPKVDAEVRYEMQQNIEAFACKKRKSQEAFEENNPYGLDKNNDDQSEDNVCMPPPSTHSSTKGKTIQTLVTSTKDKPKIGKIYMPRTNPRDQPSLKNVLQSQKLKDKVDLLVNKWFIDASIPFNGTNSKYYQPMIDAIPSYGPGYKGSTSYEHRGPLLVRNAEETKNFVQGYRKIWKETGCTIMADGWTDTKKRTLINFLVYCPRGMVFLKSVDATDSSKTGVIDVIERYAAKDPTLRSALTKEMRIFRNAEGDFGRITTVSDRAVTLPDEWWIAYGCSASNLQKLAVRVLGQTCSAFDCERNWSLFEHIHSKKRNRLEHQRMCDIVYVHCNQRLQQRFKFYAQNYDPISLEYIGKFNENRIIEKNPLGLNAEEIDTFRKELAENTPDCNYNEEELVNVDEADLVDDNRNSEDGNAPAGAGSILDHALFSGDVGQSNEANNDHTLVDWNFSHV</sequence>
<dbReference type="PROSITE" id="PS50808">
    <property type="entry name" value="ZF_BED"/>
    <property type="match status" value="1"/>
</dbReference>
<dbReference type="SUPFAM" id="SSF53098">
    <property type="entry name" value="Ribonuclease H-like"/>
    <property type="match status" value="1"/>
</dbReference>
<keyword evidence="11" id="KW-1185">Reference proteome</keyword>
<keyword evidence="4" id="KW-0862">Zinc</keyword>
<evidence type="ECO:0000256" key="3">
    <source>
        <dbReference type="ARBA" id="ARBA00022771"/>
    </source>
</evidence>
<dbReference type="OrthoDB" id="688695at2759"/>
<feature type="domain" description="BED-type" evidence="9">
    <location>
        <begin position="42"/>
        <end position="105"/>
    </location>
</feature>
<evidence type="ECO:0000256" key="2">
    <source>
        <dbReference type="ARBA" id="ARBA00022723"/>
    </source>
</evidence>
<evidence type="ECO:0000256" key="5">
    <source>
        <dbReference type="ARBA" id="ARBA00023125"/>
    </source>
</evidence>
<keyword evidence="3 7" id="KW-0863">Zinc-finger</keyword>
<dbReference type="AlphaFoldDB" id="A0A6G1C7C6"/>
<organism evidence="10 11">
    <name type="scientific">Oryza meyeriana var. granulata</name>
    <dbReference type="NCBI Taxonomy" id="110450"/>
    <lineage>
        <taxon>Eukaryota</taxon>
        <taxon>Viridiplantae</taxon>
        <taxon>Streptophyta</taxon>
        <taxon>Embryophyta</taxon>
        <taxon>Tracheophyta</taxon>
        <taxon>Spermatophyta</taxon>
        <taxon>Magnoliopsida</taxon>
        <taxon>Liliopsida</taxon>
        <taxon>Poales</taxon>
        <taxon>Poaceae</taxon>
        <taxon>BOP clade</taxon>
        <taxon>Oryzoideae</taxon>
        <taxon>Oryzeae</taxon>
        <taxon>Oryzinae</taxon>
        <taxon>Oryza</taxon>
        <taxon>Oryza meyeriana</taxon>
    </lineage>
</organism>
<dbReference type="GO" id="GO:0003677">
    <property type="term" value="F:DNA binding"/>
    <property type="evidence" value="ECO:0007669"/>
    <property type="project" value="UniProtKB-KW"/>
</dbReference>
<dbReference type="InterPro" id="IPR007021">
    <property type="entry name" value="DUF659"/>
</dbReference>
<evidence type="ECO:0000256" key="6">
    <source>
        <dbReference type="ARBA" id="ARBA00023242"/>
    </source>
</evidence>
<dbReference type="InterPro" id="IPR008906">
    <property type="entry name" value="HATC_C_dom"/>
</dbReference>
<dbReference type="Proteomes" id="UP000479710">
    <property type="component" value="Unassembled WGS sequence"/>
</dbReference>
<comment type="subcellular location">
    <subcellularLocation>
        <location evidence="1">Nucleus</location>
    </subcellularLocation>
</comment>
<feature type="region of interest" description="Disordered" evidence="8">
    <location>
        <begin position="1"/>
        <end position="47"/>
    </location>
</feature>
<dbReference type="PANTHER" id="PTHR32166">
    <property type="entry name" value="OSJNBA0013A04.12 PROTEIN"/>
    <property type="match status" value="1"/>
</dbReference>
<evidence type="ECO:0000256" key="4">
    <source>
        <dbReference type="ARBA" id="ARBA00022833"/>
    </source>
</evidence>
<keyword evidence="5" id="KW-0238">DNA-binding</keyword>
<evidence type="ECO:0000256" key="8">
    <source>
        <dbReference type="SAM" id="MobiDB-lite"/>
    </source>
</evidence>
<evidence type="ECO:0000259" key="9">
    <source>
        <dbReference type="PROSITE" id="PS50808"/>
    </source>
</evidence>
<dbReference type="EMBL" id="SPHZ02000010">
    <property type="protein sequence ID" value="KAF0895483.1"/>
    <property type="molecule type" value="Genomic_DNA"/>
</dbReference>
<feature type="region of interest" description="Disordered" evidence="8">
    <location>
        <begin position="130"/>
        <end position="161"/>
    </location>
</feature>
<evidence type="ECO:0000256" key="7">
    <source>
        <dbReference type="PROSITE-ProRule" id="PRU00027"/>
    </source>
</evidence>
<accession>A0A6G1C7C6</accession>
<evidence type="ECO:0000313" key="11">
    <source>
        <dbReference type="Proteomes" id="UP000479710"/>
    </source>
</evidence>
<evidence type="ECO:0000313" key="10">
    <source>
        <dbReference type="EMBL" id="KAF0895483.1"/>
    </source>
</evidence>
<gene>
    <name evidence="10" type="ORF">E2562_013580</name>
</gene>
<protein>
    <recommendedName>
        <fullName evidence="9">BED-type domain-containing protein</fullName>
    </recommendedName>
</protein>
<dbReference type="Pfam" id="PF05699">
    <property type="entry name" value="Dimer_Tnp_hAT"/>
    <property type="match status" value="1"/>
</dbReference>
<evidence type="ECO:0000256" key="1">
    <source>
        <dbReference type="ARBA" id="ARBA00004123"/>
    </source>
</evidence>
<reference evidence="10 11" key="1">
    <citation type="submission" date="2019-11" db="EMBL/GenBank/DDBJ databases">
        <title>Whole genome sequence of Oryza granulata.</title>
        <authorList>
            <person name="Li W."/>
        </authorList>
    </citation>
    <scope>NUCLEOTIDE SEQUENCE [LARGE SCALE GENOMIC DNA]</scope>
    <source>
        <strain evidence="11">cv. Menghai</strain>
        <tissue evidence="10">Leaf</tissue>
    </source>
</reference>
<dbReference type="Pfam" id="PF04937">
    <property type="entry name" value="DUF659"/>
    <property type="match status" value="1"/>
</dbReference>
<dbReference type="GO" id="GO:0005634">
    <property type="term" value="C:nucleus"/>
    <property type="evidence" value="ECO:0007669"/>
    <property type="project" value="UniProtKB-SubCell"/>
</dbReference>